<dbReference type="Proteomes" id="UP001157418">
    <property type="component" value="Unassembled WGS sequence"/>
</dbReference>
<name>A0AAU9MB03_9ASTR</name>
<comment type="similarity">
    <text evidence="4">Belongs to the CRWN family.</text>
</comment>
<evidence type="ECO:0000256" key="2">
    <source>
        <dbReference type="ARBA" id="ARBA00023242"/>
    </source>
</evidence>
<dbReference type="EMBL" id="CAKMRJ010001112">
    <property type="protein sequence ID" value="CAH1421279.1"/>
    <property type="molecule type" value="Genomic_DNA"/>
</dbReference>
<evidence type="ECO:0000256" key="3">
    <source>
        <dbReference type="ARBA" id="ARBA00024186"/>
    </source>
</evidence>
<protein>
    <submittedName>
        <fullName evidence="6">Uncharacterized protein</fullName>
    </submittedName>
</protein>
<evidence type="ECO:0000313" key="7">
    <source>
        <dbReference type="Proteomes" id="UP001157418"/>
    </source>
</evidence>
<keyword evidence="1 5" id="KW-0175">Coiled coil</keyword>
<dbReference type="GO" id="GO:0005652">
    <property type="term" value="C:nuclear lamina"/>
    <property type="evidence" value="ECO:0007669"/>
    <property type="project" value="UniProtKB-SubCell"/>
</dbReference>
<organism evidence="6 7">
    <name type="scientific">Lactuca virosa</name>
    <dbReference type="NCBI Taxonomy" id="75947"/>
    <lineage>
        <taxon>Eukaryota</taxon>
        <taxon>Viridiplantae</taxon>
        <taxon>Streptophyta</taxon>
        <taxon>Embryophyta</taxon>
        <taxon>Tracheophyta</taxon>
        <taxon>Spermatophyta</taxon>
        <taxon>Magnoliopsida</taxon>
        <taxon>eudicotyledons</taxon>
        <taxon>Gunneridae</taxon>
        <taxon>Pentapetalae</taxon>
        <taxon>asterids</taxon>
        <taxon>campanulids</taxon>
        <taxon>Asterales</taxon>
        <taxon>Asteraceae</taxon>
        <taxon>Cichorioideae</taxon>
        <taxon>Cichorieae</taxon>
        <taxon>Lactucinae</taxon>
        <taxon>Lactuca</taxon>
    </lineage>
</organism>
<proteinExistence type="inferred from homology"/>
<gene>
    <name evidence="6" type="ORF">LVIROSA_LOCUS8689</name>
</gene>
<feature type="coiled-coil region" evidence="5">
    <location>
        <begin position="9"/>
        <end position="85"/>
    </location>
</feature>
<sequence>MRAECAEAKVAAEIKLAEARTMMEEALKKMTEANSKMQAAESLDAEASRYRRVSERKLHEVEAREDDLRRQINSFKSECEAKEKEILL</sequence>
<comment type="caution">
    <text evidence="6">The sequence shown here is derived from an EMBL/GenBank/DDBJ whole genome shotgun (WGS) entry which is preliminary data.</text>
</comment>
<dbReference type="GO" id="GO:0006997">
    <property type="term" value="P:nucleus organization"/>
    <property type="evidence" value="ECO:0007669"/>
    <property type="project" value="InterPro"/>
</dbReference>
<keyword evidence="7" id="KW-1185">Reference proteome</keyword>
<evidence type="ECO:0000256" key="1">
    <source>
        <dbReference type="ARBA" id="ARBA00023054"/>
    </source>
</evidence>
<dbReference type="PANTHER" id="PTHR31908:SF2">
    <property type="entry name" value="PROTEIN CROWDED NUCLEI 4"/>
    <property type="match status" value="1"/>
</dbReference>
<dbReference type="InterPro" id="IPR040418">
    <property type="entry name" value="CRWN"/>
</dbReference>
<dbReference type="AlphaFoldDB" id="A0AAU9MB03"/>
<reference evidence="6 7" key="1">
    <citation type="submission" date="2022-01" db="EMBL/GenBank/DDBJ databases">
        <authorList>
            <person name="Xiong W."/>
            <person name="Schranz E."/>
        </authorList>
    </citation>
    <scope>NUCLEOTIDE SEQUENCE [LARGE SCALE GENOMIC DNA]</scope>
</reference>
<evidence type="ECO:0000256" key="5">
    <source>
        <dbReference type="SAM" id="Coils"/>
    </source>
</evidence>
<evidence type="ECO:0000256" key="4">
    <source>
        <dbReference type="ARBA" id="ARBA00024208"/>
    </source>
</evidence>
<evidence type="ECO:0000313" key="6">
    <source>
        <dbReference type="EMBL" id="CAH1421279.1"/>
    </source>
</evidence>
<accession>A0AAU9MB03</accession>
<keyword evidence="2" id="KW-0539">Nucleus</keyword>
<comment type="subcellular location">
    <subcellularLocation>
        <location evidence="3">Nucleus lamina</location>
    </subcellularLocation>
</comment>
<dbReference type="PANTHER" id="PTHR31908">
    <property type="entry name" value="PROTEIN CROWDED NUCLEI 4"/>
    <property type="match status" value="1"/>
</dbReference>